<dbReference type="GO" id="GO:0016787">
    <property type="term" value="F:hydrolase activity"/>
    <property type="evidence" value="ECO:0007669"/>
    <property type="project" value="UniProtKB-ARBA"/>
</dbReference>
<dbReference type="InterPro" id="IPR017850">
    <property type="entry name" value="Alkaline_phosphatase_core_sf"/>
</dbReference>
<dbReference type="AlphaFoldDB" id="A0A163S5W2"/>
<dbReference type="OrthoDB" id="9779267at2"/>
<dbReference type="STRING" id="43678.OJAG_12480"/>
<dbReference type="PANTHER" id="PTHR10151">
    <property type="entry name" value="ECTONUCLEOTIDE PYROPHOSPHATASE/PHOSPHODIESTERASE"/>
    <property type="match status" value="1"/>
</dbReference>
<sequence>MTVLPEVLPDGLLAPRYDGLALSSVLPAAAGALGVDLTTATGTRSTQARTDLALPAADRVCVVLVDGLGHANLTERAGHAPFLRSLLASSRVLTSSFPSTTAAAIGTFGTGTSPGRTGMLGYTQRNAATGRLANMVSWEGAAPPQELQQEPPVLEQVAATGREVLSVGPARFAGSGMTVAALRGARYVAAESIADRVDTVAWELTAPGLVYLYWGDVDKAGHHHGWRSRQWGDALSDLDRELGRLARSLPHGTLLLVTADHGMVDVDRSQRWDVARTPALGRGVALVGGEPRAVHVYTHADQAAAVAGRWSEVLGDAALVALREDAVAAGWFGPVAEHVLPTIGDVVVAMRGRATVVDSRTQTPASMQLVGVHGSLTRTEMQVPLLVTTT</sequence>
<comment type="caution">
    <text evidence="1">The sequence shown here is derived from an EMBL/GenBank/DDBJ whole genome shotgun (WGS) entry which is preliminary data.</text>
</comment>
<name>A0A163S5W2_9CELL</name>
<dbReference type="Proteomes" id="UP000076447">
    <property type="component" value="Unassembled WGS sequence"/>
</dbReference>
<accession>A0A163S5W2</accession>
<gene>
    <name evidence="1" type="ORF">OJAG_12480</name>
</gene>
<dbReference type="EMBL" id="LRIE01000061">
    <property type="protein sequence ID" value="KZM36044.1"/>
    <property type="molecule type" value="Genomic_DNA"/>
</dbReference>
<dbReference type="InterPro" id="IPR002591">
    <property type="entry name" value="Phosphodiest/P_Trfase"/>
</dbReference>
<dbReference type="Gene3D" id="3.40.720.10">
    <property type="entry name" value="Alkaline Phosphatase, subunit A"/>
    <property type="match status" value="1"/>
</dbReference>
<dbReference type="PATRIC" id="fig|43678.3.peg.1303"/>
<evidence type="ECO:0000313" key="2">
    <source>
        <dbReference type="Proteomes" id="UP000076447"/>
    </source>
</evidence>
<dbReference type="RefSeq" id="WP_068707701.1">
    <property type="nucleotide sequence ID" value="NZ_JBIVFZ010000003.1"/>
</dbReference>
<organism evidence="1 2">
    <name type="scientific">Oerskovia enterophila</name>
    <dbReference type="NCBI Taxonomy" id="43678"/>
    <lineage>
        <taxon>Bacteria</taxon>
        <taxon>Bacillati</taxon>
        <taxon>Actinomycetota</taxon>
        <taxon>Actinomycetes</taxon>
        <taxon>Micrococcales</taxon>
        <taxon>Cellulomonadaceae</taxon>
        <taxon>Oerskovia</taxon>
    </lineage>
</organism>
<protein>
    <submittedName>
        <fullName evidence="1">Phosphopentomutase</fullName>
    </submittedName>
</protein>
<dbReference type="SUPFAM" id="SSF53649">
    <property type="entry name" value="Alkaline phosphatase-like"/>
    <property type="match status" value="1"/>
</dbReference>
<proteinExistence type="predicted"/>
<reference evidence="1 2" key="1">
    <citation type="submission" date="2016-01" db="EMBL/GenBank/DDBJ databases">
        <title>Genome sequence of Oerskovia enterophila VJag, an agar and cellulose degrading bacterium.</title>
        <authorList>
            <person name="Poehlein A."/>
            <person name="Jag V."/>
            <person name="Bengelsdorf F."/>
            <person name="Duerre P."/>
            <person name="Daniel R."/>
        </authorList>
    </citation>
    <scope>NUCLEOTIDE SEQUENCE [LARGE SCALE GENOMIC DNA]</scope>
    <source>
        <strain evidence="1 2">VJag</strain>
    </source>
</reference>
<dbReference type="PANTHER" id="PTHR10151:SF120">
    <property type="entry name" value="BIS(5'-ADENOSYL)-TRIPHOSPHATASE"/>
    <property type="match status" value="1"/>
</dbReference>
<dbReference type="Pfam" id="PF01663">
    <property type="entry name" value="Phosphodiest"/>
    <property type="match status" value="1"/>
</dbReference>
<evidence type="ECO:0000313" key="1">
    <source>
        <dbReference type="EMBL" id="KZM36044.1"/>
    </source>
</evidence>